<gene>
    <name evidence="1" type="ORF">S01H1_80484</name>
</gene>
<dbReference type="EMBL" id="BARS01054355">
    <property type="protein sequence ID" value="GAG48046.1"/>
    <property type="molecule type" value="Genomic_DNA"/>
</dbReference>
<reference evidence="1" key="1">
    <citation type="journal article" date="2014" name="Front. Microbiol.">
        <title>High frequency of phylogenetically diverse reductive dehalogenase-homologous genes in deep subseafloor sedimentary metagenomes.</title>
        <authorList>
            <person name="Kawai M."/>
            <person name="Futagami T."/>
            <person name="Toyoda A."/>
            <person name="Takaki Y."/>
            <person name="Nishi S."/>
            <person name="Hori S."/>
            <person name="Arai W."/>
            <person name="Tsubouchi T."/>
            <person name="Morono Y."/>
            <person name="Uchiyama I."/>
            <person name="Ito T."/>
            <person name="Fujiyama A."/>
            <person name="Inagaki F."/>
            <person name="Takami H."/>
        </authorList>
    </citation>
    <scope>NUCLEOTIDE SEQUENCE</scope>
    <source>
        <strain evidence="1">Expedition CK06-06</strain>
    </source>
</reference>
<proteinExistence type="predicted"/>
<dbReference type="AlphaFoldDB" id="X0ZIB1"/>
<organism evidence="1">
    <name type="scientific">marine sediment metagenome</name>
    <dbReference type="NCBI Taxonomy" id="412755"/>
    <lineage>
        <taxon>unclassified sequences</taxon>
        <taxon>metagenomes</taxon>
        <taxon>ecological metagenomes</taxon>
    </lineage>
</organism>
<evidence type="ECO:0000313" key="1">
    <source>
        <dbReference type="EMBL" id="GAG48046.1"/>
    </source>
</evidence>
<protein>
    <submittedName>
        <fullName evidence="1">Uncharacterized protein</fullName>
    </submittedName>
</protein>
<accession>X0ZIB1</accession>
<name>X0ZIB1_9ZZZZ</name>
<sequence>MAMEQILCVYCGDLFDASPRHKNQIACKKPQCQKAKKADWQRHKMKIDPIYNDSQKISQKQWARANPG</sequence>
<comment type="caution">
    <text evidence="1">The sequence shown here is derived from an EMBL/GenBank/DDBJ whole genome shotgun (WGS) entry which is preliminary data.</text>
</comment>
<feature type="non-terminal residue" evidence="1">
    <location>
        <position position="68"/>
    </location>
</feature>